<dbReference type="Gene3D" id="6.20.330.10">
    <property type="match status" value="1"/>
</dbReference>
<evidence type="ECO:0000259" key="5">
    <source>
        <dbReference type="Pfam" id="PF01343"/>
    </source>
</evidence>
<dbReference type="AlphaFoldDB" id="A0A743CBT7"/>
<dbReference type="SUPFAM" id="SSF52096">
    <property type="entry name" value="ClpP/crotonase"/>
    <property type="match status" value="1"/>
</dbReference>
<evidence type="ECO:0000256" key="3">
    <source>
        <dbReference type="ARBA" id="ARBA00022801"/>
    </source>
</evidence>
<name>A0A743CBT7_SALER</name>
<proteinExistence type="inferred from homology"/>
<gene>
    <name evidence="6" type="ORF">G9B33_002854</name>
</gene>
<comment type="similarity">
    <text evidence="1">Belongs to the peptidase S49 family.</text>
</comment>
<dbReference type="PANTHER" id="PTHR33209">
    <property type="entry name" value="PROTEASE 4"/>
    <property type="match status" value="1"/>
</dbReference>
<dbReference type="InterPro" id="IPR029045">
    <property type="entry name" value="ClpP/crotonase-like_dom_sf"/>
</dbReference>
<comment type="caution">
    <text evidence="6">The sequence shown here is derived from an EMBL/GenBank/DDBJ whole genome shotgun (WGS) entry which is preliminary data.</text>
</comment>
<keyword evidence="3" id="KW-0378">Hydrolase</keyword>
<evidence type="ECO:0000256" key="2">
    <source>
        <dbReference type="ARBA" id="ARBA00022670"/>
    </source>
</evidence>
<dbReference type="GO" id="GO:0006508">
    <property type="term" value="P:proteolysis"/>
    <property type="evidence" value="ECO:0007669"/>
    <property type="project" value="UniProtKB-KW"/>
</dbReference>
<keyword evidence="4" id="KW-0720">Serine protease</keyword>
<dbReference type="GO" id="GO:0008236">
    <property type="term" value="F:serine-type peptidase activity"/>
    <property type="evidence" value="ECO:0007669"/>
    <property type="project" value="UniProtKB-KW"/>
</dbReference>
<dbReference type="InterPro" id="IPR002142">
    <property type="entry name" value="Peptidase_S49"/>
</dbReference>
<dbReference type="Pfam" id="PF01343">
    <property type="entry name" value="Peptidase_S49"/>
    <property type="match status" value="1"/>
</dbReference>
<evidence type="ECO:0000256" key="4">
    <source>
        <dbReference type="ARBA" id="ARBA00022825"/>
    </source>
</evidence>
<organism evidence="6">
    <name type="scientific">Salmonella enterica</name>
    <name type="common">Salmonella choleraesuis</name>
    <dbReference type="NCBI Taxonomy" id="28901"/>
    <lineage>
        <taxon>Bacteria</taxon>
        <taxon>Pseudomonadati</taxon>
        <taxon>Pseudomonadota</taxon>
        <taxon>Gammaproteobacteria</taxon>
        <taxon>Enterobacterales</taxon>
        <taxon>Enterobacteriaceae</taxon>
        <taxon>Salmonella</taxon>
    </lineage>
</organism>
<evidence type="ECO:0000313" key="6">
    <source>
        <dbReference type="EMBL" id="HAF1791836.1"/>
    </source>
</evidence>
<dbReference type="Gene3D" id="3.90.226.10">
    <property type="entry name" value="2-enoyl-CoA Hydratase, Chain A, domain 1"/>
    <property type="match status" value="1"/>
</dbReference>
<evidence type="ECO:0000256" key="1">
    <source>
        <dbReference type="ARBA" id="ARBA00008683"/>
    </source>
</evidence>
<dbReference type="CDD" id="cd07022">
    <property type="entry name" value="S49_Sppa_36K_type"/>
    <property type="match status" value="1"/>
</dbReference>
<sequence>MAWPEYQHIAARAFNQPLMIEPAYARVFFSVLGERFGADRLVDAVSGQSLAADEMKRTAARWDDQERRPRTYRVEQGIAILPVTGTLVHRFGYVQPLSGVTGYDGIAKRLQQATEDPDVKGILLDIDSPGGEVAGCYDTADLIVRAREKKPVWALANDMACSGGYMLAAACTRRLITQTSIVGSIGVLVAHRSVAKAMELAGVDVTLVYSGNHKVDGNPYEKLPPEVRGTIQAEIDKIRGQFVKKVATFTGMTEAHVFATEAATYTGEEAVKAGLADQIVNYADAVNVMAEAIKSNAKLSTSGGVTMTTNAPSTDAGSSQETTGSAVAENTIAVAVNEPTADQIRAQAASDEMSRIMGIINCPEAKGREEQAQALAAIPGMTAAQAQSVLAAAPQTAQARTETTLDTLMESESPAVIQDGNAALATGNNKKISLLVAAGKSITGERE</sequence>
<keyword evidence="2" id="KW-0645">Protease</keyword>
<dbReference type="PANTHER" id="PTHR33209:SF1">
    <property type="entry name" value="PEPTIDASE S49 DOMAIN-CONTAINING PROTEIN"/>
    <property type="match status" value="1"/>
</dbReference>
<protein>
    <submittedName>
        <fullName evidence="6">S49 family peptidase</fullName>
    </submittedName>
</protein>
<accession>A0A743CBT7</accession>
<dbReference type="InterPro" id="IPR033855">
    <property type="entry name" value="Protein_C"/>
</dbReference>
<reference evidence="6" key="1">
    <citation type="journal article" date="2018" name="Genome Biol.">
        <title>SKESA: strategic k-mer extension for scrupulous assemblies.</title>
        <authorList>
            <person name="Souvorov A."/>
            <person name="Agarwala R."/>
            <person name="Lipman D.J."/>
        </authorList>
    </citation>
    <scope>NUCLEOTIDE SEQUENCE</scope>
    <source>
        <strain evidence="6">MA.AU5 KAK-SR</strain>
    </source>
</reference>
<dbReference type="EMBL" id="DAAUKB010000004">
    <property type="protein sequence ID" value="HAF1791836.1"/>
    <property type="molecule type" value="Genomic_DNA"/>
</dbReference>
<feature type="domain" description="Peptidase S49" evidence="5">
    <location>
        <begin position="147"/>
        <end position="293"/>
    </location>
</feature>
<reference evidence="6" key="2">
    <citation type="submission" date="2020-02" db="EMBL/GenBank/DDBJ databases">
        <authorList>
            <consortium name="NCBI Pathogen Detection Project"/>
        </authorList>
    </citation>
    <scope>NUCLEOTIDE SEQUENCE</scope>
    <source>
        <strain evidence="6">MA.AU5 KAK-SR</strain>
    </source>
</reference>